<evidence type="ECO:0000256" key="5">
    <source>
        <dbReference type="ARBA" id="ARBA00022691"/>
    </source>
</evidence>
<name>A0A9E7TJJ3_9EURY</name>
<comment type="similarity">
    <text evidence="1">Belongs to the N(4)/N(6)-methyltransferase family. N(4) subfamily.</text>
</comment>
<dbReference type="PROSITE" id="PS00093">
    <property type="entry name" value="N4_MTASE"/>
    <property type="match status" value="1"/>
</dbReference>
<evidence type="ECO:0000259" key="9">
    <source>
        <dbReference type="Pfam" id="PF01555"/>
    </source>
</evidence>
<protein>
    <recommendedName>
        <fullName evidence="2">site-specific DNA-methyltransferase (cytosine-N(4)-specific)</fullName>
        <ecNumber evidence="2">2.1.1.113</ecNumber>
    </recommendedName>
</protein>
<feature type="domain" description="DNA methylase N-4/N-6" evidence="9">
    <location>
        <begin position="12"/>
        <end position="100"/>
    </location>
</feature>
<dbReference type="EC" id="2.1.1.113" evidence="2"/>
<organism evidence="10 11">
    <name type="scientific">Methanoplanus endosymbiosus</name>
    <dbReference type="NCBI Taxonomy" id="33865"/>
    <lineage>
        <taxon>Archaea</taxon>
        <taxon>Methanobacteriati</taxon>
        <taxon>Methanobacteriota</taxon>
        <taxon>Stenosarchaea group</taxon>
        <taxon>Methanomicrobia</taxon>
        <taxon>Methanomicrobiales</taxon>
        <taxon>Methanomicrobiaceae</taxon>
        <taxon>Methanoplanus</taxon>
    </lineage>
</organism>
<evidence type="ECO:0000256" key="2">
    <source>
        <dbReference type="ARBA" id="ARBA00012185"/>
    </source>
</evidence>
<dbReference type="RefSeq" id="WP_257742041.1">
    <property type="nucleotide sequence ID" value="NZ_CP096115.1"/>
</dbReference>
<evidence type="ECO:0000256" key="6">
    <source>
        <dbReference type="ARBA" id="ARBA00022747"/>
    </source>
</evidence>
<keyword evidence="11" id="KW-1185">Reference proteome</keyword>
<dbReference type="GO" id="GO:0009307">
    <property type="term" value="P:DNA restriction-modification system"/>
    <property type="evidence" value="ECO:0007669"/>
    <property type="project" value="UniProtKB-KW"/>
</dbReference>
<gene>
    <name evidence="10" type="ORF">L6E24_11035</name>
</gene>
<evidence type="ECO:0000256" key="4">
    <source>
        <dbReference type="ARBA" id="ARBA00022679"/>
    </source>
</evidence>
<dbReference type="AlphaFoldDB" id="A0A9E7TJJ3"/>
<dbReference type="KEGG" id="mend:L6E24_11035"/>
<proteinExistence type="inferred from homology"/>
<keyword evidence="4" id="KW-0808">Transferase</keyword>
<dbReference type="EMBL" id="CP096115">
    <property type="protein sequence ID" value="UUX91889.1"/>
    <property type="molecule type" value="Genomic_DNA"/>
</dbReference>
<dbReference type="GO" id="GO:0032259">
    <property type="term" value="P:methylation"/>
    <property type="evidence" value="ECO:0007669"/>
    <property type="project" value="UniProtKB-KW"/>
</dbReference>
<evidence type="ECO:0000313" key="10">
    <source>
        <dbReference type="EMBL" id="UUX91889.1"/>
    </source>
</evidence>
<keyword evidence="7" id="KW-0238">DNA-binding</keyword>
<sequence>MEECLSVFTCDNSEELENKYQNIICQDDRLSRKNVSFQANKNKPFYRWFSYKEGFSSELTSMLIAEYPNKEGIILDPFAGSGTTLFSASEEGFHSVGFELLPIGEFVFNSRKAAEKCDPRQLREAISKIKRINFKEYPSDKSINIPEIPITKGAYPPDTKININGYLSYLKSQDYNPEIYQILKFACFCILEKISFTRKDGQYLRWDKRSGRSRTTFHKGKIFTFEEALYEQLDRILEDILKYEFLGIKRSQENSPSSMKTGSCFELIQNCKDESVDLIITSPPYCNRYDYTRTYALELTFLGIDDERIKNLRQQLLSCTVENKEKYDYFNKIYADNYGQNLLINAENSFNSCLPLQEILKILEKLKNEKKLNNNGIYRMIKNYFFEHSILISEFARILKPGGRIYYVNDNVRYAGVIIPVDLILSEFAEAAGLKVKEIRKLQRGKGNSSQQMGNYGREEIRKCVYYWEK</sequence>
<dbReference type="Proteomes" id="UP001060368">
    <property type="component" value="Chromosome"/>
</dbReference>
<keyword evidence="5" id="KW-0949">S-adenosyl-L-methionine</keyword>
<keyword evidence="3" id="KW-0489">Methyltransferase</keyword>
<dbReference type="Pfam" id="PF01555">
    <property type="entry name" value="N6_N4_Mtase"/>
    <property type="match status" value="1"/>
</dbReference>
<accession>A0A9E7TJJ3</accession>
<dbReference type="GO" id="GO:0008170">
    <property type="term" value="F:N-methyltransferase activity"/>
    <property type="evidence" value="ECO:0007669"/>
    <property type="project" value="InterPro"/>
</dbReference>
<dbReference type="InterPro" id="IPR017985">
    <property type="entry name" value="MeTrfase_CN4_CS"/>
</dbReference>
<evidence type="ECO:0000313" key="11">
    <source>
        <dbReference type="Proteomes" id="UP001060368"/>
    </source>
</evidence>
<evidence type="ECO:0000256" key="3">
    <source>
        <dbReference type="ARBA" id="ARBA00022603"/>
    </source>
</evidence>
<dbReference type="GO" id="GO:0015667">
    <property type="term" value="F:site-specific DNA-methyltransferase (cytosine-N4-specific) activity"/>
    <property type="evidence" value="ECO:0007669"/>
    <property type="project" value="UniProtKB-EC"/>
</dbReference>
<dbReference type="SUPFAM" id="SSF53335">
    <property type="entry name" value="S-adenosyl-L-methionine-dependent methyltransferases"/>
    <property type="match status" value="2"/>
</dbReference>
<dbReference type="InterPro" id="IPR002941">
    <property type="entry name" value="DNA_methylase_N4/N6"/>
</dbReference>
<keyword evidence="6" id="KW-0680">Restriction system</keyword>
<comment type="catalytic activity">
    <reaction evidence="8">
        <text>a 2'-deoxycytidine in DNA + S-adenosyl-L-methionine = an N(4)-methyl-2'-deoxycytidine in DNA + S-adenosyl-L-homocysteine + H(+)</text>
        <dbReference type="Rhea" id="RHEA:16857"/>
        <dbReference type="Rhea" id="RHEA-COMP:11369"/>
        <dbReference type="Rhea" id="RHEA-COMP:13674"/>
        <dbReference type="ChEBI" id="CHEBI:15378"/>
        <dbReference type="ChEBI" id="CHEBI:57856"/>
        <dbReference type="ChEBI" id="CHEBI:59789"/>
        <dbReference type="ChEBI" id="CHEBI:85452"/>
        <dbReference type="ChEBI" id="CHEBI:137933"/>
        <dbReference type="EC" id="2.1.1.113"/>
    </reaction>
</comment>
<reference evidence="10" key="1">
    <citation type="submission" date="2022-04" db="EMBL/GenBank/DDBJ databases">
        <title>Complete genome of Methanoplanus endosymbiosus DSM 3599.</title>
        <authorList>
            <person name="Chen S.-C."/>
            <person name="You Y.-T."/>
            <person name="Zhou Y.-Z."/>
            <person name="Lai M.-C."/>
        </authorList>
    </citation>
    <scope>NUCLEOTIDE SEQUENCE</scope>
    <source>
        <strain evidence="10">DSM 3599</strain>
    </source>
</reference>
<dbReference type="GO" id="GO:0003677">
    <property type="term" value="F:DNA binding"/>
    <property type="evidence" value="ECO:0007669"/>
    <property type="project" value="UniProtKB-KW"/>
</dbReference>
<dbReference type="REBASE" id="651315">
    <property type="entry name" value="M.Men3599ORF11035P"/>
</dbReference>
<dbReference type="Gene3D" id="3.40.50.150">
    <property type="entry name" value="Vaccinia Virus protein VP39"/>
    <property type="match status" value="2"/>
</dbReference>
<evidence type="ECO:0000256" key="8">
    <source>
        <dbReference type="ARBA" id="ARBA00049120"/>
    </source>
</evidence>
<dbReference type="InterPro" id="IPR029063">
    <property type="entry name" value="SAM-dependent_MTases_sf"/>
</dbReference>
<evidence type="ECO:0000256" key="1">
    <source>
        <dbReference type="ARBA" id="ARBA00010203"/>
    </source>
</evidence>
<evidence type="ECO:0000256" key="7">
    <source>
        <dbReference type="ARBA" id="ARBA00023125"/>
    </source>
</evidence>
<dbReference type="GeneID" id="74308242"/>